<sequence length="237" mass="25850">MALRNCSSFSAHDSLLRTHPPIIFSSLRTHFSPPVPALNPQFPANGSLCLNRRDLGLSIVAVLLHGCLHKTALAQELELERYTDAMTGFTLLKPSSWIKVDKAGATVLFEEPGKGSNNIGVVVNPVRLSSLGDFGSPEFVADKLIQAEKRKESTKEAEVIGVSERSGQGGLQVYEFEYKVDSTRGGVKRIFSAAFVASKKLYLLNIAHSDKPESPLDIQTRAILEEVLHSFDFAPSA</sequence>
<dbReference type="Proteomes" id="UP001345219">
    <property type="component" value="Chromosome 5"/>
</dbReference>
<evidence type="ECO:0000259" key="1">
    <source>
        <dbReference type="Pfam" id="PF01789"/>
    </source>
</evidence>
<reference evidence="2 3" key="1">
    <citation type="journal article" date="2023" name="Hortic Res">
        <title>Pangenome of water caltrop reveals structural variations and asymmetric subgenome divergence after allopolyploidization.</title>
        <authorList>
            <person name="Zhang X."/>
            <person name="Chen Y."/>
            <person name="Wang L."/>
            <person name="Yuan Y."/>
            <person name="Fang M."/>
            <person name="Shi L."/>
            <person name="Lu R."/>
            <person name="Comes H.P."/>
            <person name="Ma Y."/>
            <person name="Chen Y."/>
            <person name="Huang G."/>
            <person name="Zhou Y."/>
            <person name="Zheng Z."/>
            <person name="Qiu Y."/>
        </authorList>
    </citation>
    <scope>NUCLEOTIDE SEQUENCE [LARGE SCALE GENOMIC DNA]</scope>
    <source>
        <tissue evidence="2">Roots</tissue>
    </source>
</reference>
<dbReference type="InterPro" id="IPR002683">
    <property type="entry name" value="PsbP_C"/>
</dbReference>
<comment type="caution">
    <text evidence="2">The sequence shown here is derived from an EMBL/GenBank/DDBJ whole genome shotgun (WGS) entry which is preliminary data.</text>
</comment>
<dbReference type="SUPFAM" id="SSF55724">
    <property type="entry name" value="Mog1p/PsbP-like"/>
    <property type="match status" value="1"/>
</dbReference>
<dbReference type="NCBIfam" id="NF040946">
    <property type="entry name" value="PSII_PsbP"/>
    <property type="match status" value="1"/>
</dbReference>
<dbReference type="GO" id="GO:0019898">
    <property type="term" value="C:extrinsic component of membrane"/>
    <property type="evidence" value="ECO:0007669"/>
    <property type="project" value="InterPro"/>
</dbReference>
<dbReference type="AlphaFoldDB" id="A0AAN7Q7B1"/>
<dbReference type="EMBL" id="JAXIOK010000010">
    <property type="protein sequence ID" value="KAK4760996.1"/>
    <property type="molecule type" value="Genomic_DNA"/>
</dbReference>
<feature type="domain" description="PsbP C-terminal" evidence="1">
    <location>
        <begin position="79"/>
        <end position="232"/>
    </location>
</feature>
<dbReference type="InterPro" id="IPR016123">
    <property type="entry name" value="Mog1/PsbP_a/b/a-sand"/>
</dbReference>
<name>A0AAN7Q7B1_9MYRT</name>
<dbReference type="PANTHER" id="PTHR31407">
    <property type="match status" value="1"/>
</dbReference>
<protein>
    <recommendedName>
        <fullName evidence="1">PsbP C-terminal domain-containing protein</fullName>
    </recommendedName>
</protein>
<organism evidence="2 3">
    <name type="scientific">Trapa incisa</name>
    <dbReference type="NCBI Taxonomy" id="236973"/>
    <lineage>
        <taxon>Eukaryota</taxon>
        <taxon>Viridiplantae</taxon>
        <taxon>Streptophyta</taxon>
        <taxon>Embryophyta</taxon>
        <taxon>Tracheophyta</taxon>
        <taxon>Spermatophyta</taxon>
        <taxon>Magnoliopsida</taxon>
        <taxon>eudicotyledons</taxon>
        <taxon>Gunneridae</taxon>
        <taxon>Pentapetalae</taxon>
        <taxon>rosids</taxon>
        <taxon>malvids</taxon>
        <taxon>Myrtales</taxon>
        <taxon>Lythraceae</taxon>
        <taxon>Trapa</taxon>
    </lineage>
</organism>
<dbReference type="Pfam" id="PF01789">
    <property type="entry name" value="PsbP"/>
    <property type="match status" value="1"/>
</dbReference>
<dbReference type="GO" id="GO:0005509">
    <property type="term" value="F:calcium ion binding"/>
    <property type="evidence" value="ECO:0007669"/>
    <property type="project" value="InterPro"/>
</dbReference>
<dbReference type="GO" id="GO:0015979">
    <property type="term" value="P:photosynthesis"/>
    <property type="evidence" value="ECO:0007669"/>
    <property type="project" value="InterPro"/>
</dbReference>
<dbReference type="GO" id="GO:0009654">
    <property type="term" value="C:photosystem II oxygen evolving complex"/>
    <property type="evidence" value="ECO:0007669"/>
    <property type="project" value="InterPro"/>
</dbReference>
<proteinExistence type="predicted"/>
<gene>
    <name evidence="2" type="ORF">SAY87_005889</name>
</gene>
<dbReference type="PANTHER" id="PTHR31407:SF3">
    <property type="entry name" value="PSBP DOMAIN-CONTAINING PROTEIN 2, CHLOROPLASTIC"/>
    <property type="match status" value="1"/>
</dbReference>
<accession>A0AAN7Q7B1</accession>
<evidence type="ECO:0000313" key="2">
    <source>
        <dbReference type="EMBL" id="KAK4760996.1"/>
    </source>
</evidence>
<dbReference type="Gene3D" id="3.40.1000.10">
    <property type="entry name" value="Mog1/PsbP, alpha/beta/alpha sandwich"/>
    <property type="match status" value="1"/>
</dbReference>
<keyword evidence="3" id="KW-1185">Reference proteome</keyword>
<evidence type="ECO:0000313" key="3">
    <source>
        <dbReference type="Proteomes" id="UP001345219"/>
    </source>
</evidence>